<name>A0A7J7H129_CAMSI</name>
<evidence type="ECO:0000259" key="1">
    <source>
        <dbReference type="Pfam" id="PF26250"/>
    </source>
</evidence>
<feature type="domain" description="RDR1/2-like RRM" evidence="1">
    <location>
        <begin position="42"/>
        <end position="81"/>
    </location>
</feature>
<keyword evidence="3" id="KW-1185">Reference proteome</keyword>
<sequence length="170" mass="19047">MYSPSLLISIICLVHSVRLLIHVLLLKSCICCKSHLDSIGKTIHLSRFPNLVSAERVKAFLEKHTGKGTVYALEISKEKFSVLWKRKNVSVKFENNIFPCPILLLSTSSSYPMRTSGRLSFVVRKVKLQSFYSFSQSEELGESNVLTGGDRKPTNVILKEDCSAILGTVR</sequence>
<dbReference type="EMBL" id="JACBKZ010000007">
    <property type="protein sequence ID" value="KAF5946317.1"/>
    <property type="molecule type" value="Genomic_DNA"/>
</dbReference>
<evidence type="ECO:0000313" key="3">
    <source>
        <dbReference type="Proteomes" id="UP000593564"/>
    </source>
</evidence>
<comment type="caution">
    <text evidence="2">The sequence shown here is derived from an EMBL/GenBank/DDBJ whole genome shotgun (WGS) entry which is preliminary data.</text>
</comment>
<reference evidence="3" key="1">
    <citation type="journal article" date="2020" name="Nat. Commun.">
        <title>Genome assembly of wild tea tree DASZ reveals pedigree and selection history of tea varieties.</title>
        <authorList>
            <person name="Zhang W."/>
            <person name="Zhang Y."/>
            <person name="Qiu H."/>
            <person name="Guo Y."/>
            <person name="Wan H."/>
            <person name="Zhang X."/>
            <person name="Scossa F."/>
            <person name="Alseekh S."/>
            <person name="Zhang Q."/>
            <person name="Wang P."/>
            <person name="Xu L."/>
            <person name="Schmidt M.H."/>
            <person name="Jia X."/>
            <person name="Li D."/>
            <person name="Zhu A."/>
            <person name="Guo F."/>
            <person name="Chen W."/>
            <person name="Ni D."/>
            <person name="Usadel B."/>
            <person name="Fernie A.R."/>
            <person name="Wen W."/>
        </authorList>
    </citation>
    <scope>NUCLEOTIDE SEQUENCE [LARGE SCALE GENOMIC DNA]</scope>
    <source>
        <strain evidence="3">cv. G240</strain>
    </source>
</reference>
<organism evidence="2 3">
    <name type="scientific">Camellia sinensis</name>
    <name type="common">Tea plant</name>
    <name type="synonym">Thea sinensis</name>
    <dbReference type="NCBI Taxonomy" id="4442"/>
    <lineage>
        <taxon>Eukaryota</taxon>
        <taxon>Viridiplantae</taxon>
        <taxon>Streptophyta</taxon>
        <taxon>Embryophyta</taxon>
        <taxon>Tracheophyta</taxon>
        <taxon>Spermatophyta</taxon>
        <taxon>Magnoliopsida</taxon>
        <taxon>eudicotyledons</taxon>
        <taxon>Gunneridae</taxon>
        <taxon>Pentapetalae</taxon>
        <taxon>asterids</taxon>
        <taxon>Ericales</taxon>
        <taxon>Theaceae</taxon>
        <taxon>Camellia</taxon>
    </lineage>
</organism>
<gene>
    <name evidence="2" type="ORF">HYC85_016545</name>
</gene>
<dbReference type="Pfam" id="PF26250">
    <property type="entry name" value="RRM_RdRP1_2"/>
    <property type="match status" value="1"/>
</dbReference>
<evidence type="ECO:0000313" key="2">
    <source>
        <dbReference type="EMBL" id="KAF5946317.1"/>
    </source>
</evidence>
<protein>
    <recommendedName>
        <fullName evidence="1">RDR1/2-like RRM domain-containing protein</fullName>
    </recommendedName>
</protein>
<accession>A0A7J7H129</accession>
<reference evidence="2 3" key="2">
    <citation type="submission" date="2020-07" db="EMBL/GenBank/DDBJ databases">
        <title>Genome assembly of wild tea tree DASZ reveals pedigree and selection history of tea varieties.</title>
        <authorList>
            <person name="Zhang W."/>
        </authorList>
    </citation>
    <scope>NUCLEOTIDE SEQUENCE [LARGE SCALE GENOMIC DNA]</scope>
    <source>
        <strain evidence="3">cv. G240</strain>
        <tissue evidence="2">Leaf</tissue>
    </source>
</reference>
<dbReference type="InterPro" id="IPR058763">
    <property type="entry name" value="RRM_RDR1/2-like"/>
</dbReference>
<proteinExistence type="predicted"/>
<dbReference type="AlphaFoldDB" id="A0A7J7H129"/>
<dbReference type="Proteomes" id="UP000593564">
    <property type="component" value="Unassembled WGS sequence"/>
</dbReference>